<evidence type="ECO:0000256" key="1">
    <source>
        <dbReference type="SAM" id="Phobius"/>
    </source>
</evidence>
<keyword evidence="1" id="KW-0812">Transmembrane</keyword>
<organism evidence="2 3">
    <name type="scientific">Aurantiacibacter gangjinensis</name>
    <dbReference type="NCBI Taxonomy" id="502682"/>
    <lineage>
        <taxon>Bacteria</taxon>
        <taxon>Pseudomonadati</taxon>
        <taxon>Pseudomonadota</taxon>
        <taxon>Alphaproteobacteria</taxon>
        <taxon>Sphingomonadales</taxon>
        <taxon>Erythrobacteraceae</taxon>
        <taxon>Aurantiacibacter</taxon>
    </lineage>
</organism>
<feature type="transmembrane region" description="Helical" evidence="1">
    <location>
        <begin position="57"/>
        <end position="81"/>
    </location>
</feature>
<accession>A0A0G9MPR3</accession>
<dbReference type="PATRIC" id="fig|502682.8.peg.133"/>
<proteinExistence type="predicted"/>
<keyword evidence="1" id="KW-1133">Transmembrane helix</keyword>
<dbReference type="EMBL" id="LBHC01000001">
    <property type="protein sequence ID" value="KLE32609.1"/>
    <property type="molecule type" value="Genomic_DNA"/>
</dbReference>
<dbReference type="Proteomes" id="UP000053070">
    <property type="component" value="Unassembled WGS sequence"/>
</dbReference>
<dbReference type="AlphaFoldDB" id="A0A0G9MPR3"/>
<sequence length="87" mass="9116">MLGCLTQLATIAAAIAAGLGYFSFWWVLIPAFFAGSFGVSNGPHYSRVIEANARGDLVTFPLTLATYIASTLVVAGIAYWITVAVAS</sequence>
<evidence type="ECO:0000313" key="3">
    <source>
        <dbReference type="Proteomes" id="UP000053070"/>
    </source>
</evidence>
<comment type="caution">
    <text evidence="2">The sequence shown here is derived from an EMBL/GenBank/DDBJ whole genome shotgun (WGS) entry which is preliminary data.</text>
</comment>
<keyword evidence="3" id="KW-1185">Reference proteome</keyword>
<evidence type="ECO:0000313" key="2">
    <source>
        <dbReference type="EMBL" id="KLE32609.1"/>
    </source>
</evidence>
<keyword evidence="1" id="KW-0472">Membrane</keyword>
<gene>
    <name evidence="2" type="ORF">AAW01_00635</name>
</gene>
<protein>
    <submittedName>
        <fullName evidence="2">Uncharacterized protein</fullName>
    </submittedName>
</protein>
<name>A0A0G9MPR3_9SPHN</name>
<reference evidence="2 3" key="1">
    <citation type="submission" date="2015-04" db="EMBL/GenBank/DDBJ databases">
        <title>The draft genome sequence of Erythrobacr gangjinensis K7-2.</title>
        <authorList>
            <person name="Zhuang L."/>
            <person name="Liu Y."/>
            <person name="Shao Z."/>
        </authorList>
    </citation>
    <scope>NUCLEOTIDE SEQUENCE [LARGE SCALE GENOMIC DNA]</scope>
    <source>
        <strain evidence="2 3">K7-2</strain>
    </source>
</reference>